<evidence type="ECO:0000313" key="1">
    <source>
        <dbReference type="EMBL" id="XDP99390.1"/>
    </source>
</evidence>
<dbReference type="InterPro" id="IPR027417">
    <property type="entry name" value="P-loop_NTPase"/>
</dbReference>
<protein>
    <recommendedName>
        <fullName evidence="2">DNMP kinase</fullName>
    </recommendedName>
</protein>
<dbReference type="SUPFAM" id="SSF52540">
    <property type="entry name" value="P-loop containing nucleoside triphosphate hydrolases"/>
    <property type="match status" value="1"/>
</dbReference>
<dbReference type="AlphaFoldDB" id="A0AB39M308"/>
<dbReference type="RefSeq" id="WP_369186508.1">
    <property type="nucleotide sequence ID" value="NZ_CP163431.1"/>
</dbReference>
<dbReference type="InterPro" id="IPR048444">
    <property type="entry name" value="DNMK"/>
</dbReference>
<name>A0AB39M308_9ACTN</name>
<sequence>MTTPLIGLAGAARSGKDTAAQTLLESGWTRRAFADKVRDVLYAMDPVLNGDEWSDGYATVRYEVDAHGWEHVKEEYPVVRQYLQRLGTEGGRSLLGENVWVDALFRDYETWGPTVVTDVRFPNEADAIRERGGLVVAIQRPGQELIPDAEHVSETALRGYLFDDVILNDGPVTQLRDRVMQLLPLLV</sequence>
<evidence type="ECO:0008006" key="2">
    <source>
        <dbReference type="Google" id="ProtNLM"/>
    </source>
</evidence>
<gene>
    <name evidence="1" type="ORF">AB5J58_03970</name>
</gene>
<accession>A0AB39M308</accession>
<reference evidence="1" key="1">
    <citation type="submission" date="2024-07" db="EMBL/GenBank/DDBJ databases">
        <authorList>
            <person name="Yu S.T."/>
        </authorList>
    </citation>
    <scope>NUCLEOTIDE SEQUENCE</scope>
    <source>
        <strain evidence="1">R08</strain>
    </source>
</reference>
<dbReference type="Pfam" id="PF21448">
    <property type="entry name" value="DNMK"/>
    <property type="match status" value="1"/>
</dbReference>
<dbReference type="EMBL" id="CP163431">
    <property type="protein sequence ID" value="XDP99390.1"/>
    <property type="molecule type" value="Genomic_DNA"/>
</dbReference>
<proteinExistence type="predicted"/>
<organism evidence="1">
    <name type="scientific">Streptomyces sp. R08</name>
    <dbReference type="NCBI Taxonomy" id="3238624"/>
    <lineage>
        <taxon>Bacteria</taxon>
        <taxon>Bacillati</taxon>
        <taxon>Actinomycetota</taxon>
        <taxon>Actinomycetes</taxon>
        <taxon>Kitasatosporales</taxon>
        <taxon>Streptomycetaceae</taxon>
        <taxon>Streptomyces</taxon>
    </lineage>
</organism>
<dbReference type="Gene3D" id="3.40.50.300">
    <property type="entry name" value="P-loop containing nucleotide triphosphate hydrolases"/>
    <property type="match status" value="1"/>
</dbReference>